<dbReference type="EMBL" id="VCPC01000002">
    <property type="protein sequence ID" value="TMV13293.1"/>
    <property type="molecule type" value="Genomic_DNA"/>
</dbReference>
<dbReference type="Proteomes" id="UP001191082">
    <property type="component" value="Unassembled WGS sequence"/>
</dbReference>
<feature type="compositionally biased region" description="Basic and acidic residues" evidence="1">
    <location>
        <begin position="308"/>
        <end position="324"/>
    </location>
</feature>
<dbReference type="RefSeq" id="WP_138863849.1">
    <property type="nucleotide sequence ID" value="NZ_VCPC01000002.1"/>
</dbReference>
<name>A0ABY2XBB6_9RHOB</name>
<keyword evidence="4" id="KW-1185">Reference proteome</keyword>
<keyword evidence="2" id="KW-1133">Transmembrane helix</keyword>
<organism evidence="3 4">
    <name type="scientific">Arenibacterium halophilum</name>
    <dbReference type="NCBI Taxonomy" id="2583821"/>
    <lineage>
        <taxon>Bacteria</taxon>
        <taxon>Pseudomonadati</taxon>
        <taxon>Pseudomonadota</taxon>
        <taxon>Alphaproteobacteria</taxon>
        <taxon>Rhodobacterales</taxon>
        <taxon>Paracoccaceae</taxon>
        <taxon>Arenibacterium</taxon>
    </lineage>
</organism>
<comment type="caution">
    <text evidence="3">The sequence shown here is derived from an EMBL/GenBank/DDBJ whole genome shotgun (WGS) entry which is preliminary data.</text>
</comment>
<reference evidence="3 4" key="1">
    <citation type="submission" date="2019-05" db="EMBL/GenBank/DDBJ databases">
        <title>Marivita sp. nov. isolated from sea sediment.</title>
        <authorList>
            <person name="Kim W."/>
        </authorList>
    </citation>
    <scope>NUCLEOTIDE SEQUENCE [LARGE SCALE GENOMIC DNA]</scope>
    <source>
        <strain evidence="3 4">CAU 1492</strain>
    </source>
</reference>
<evidence type="ECO:0000313" key="4">
    <source>
        <dbReference type="Proteomes" id="UP001191082"/>
    </source>
</evidence>
<keyword evidence="2" id="KW-0812">Transmembrane</keyword>
<evidence type="ECO:0000256" key="1">
    <source>
        <dbReference type="SAM" id="MobiDB-lite"/>
    </source>
</evidence>
<sequence>MPDISLTTQAALLYDSKPGFDPVSVLDELNTKHKLGTFALDQMATPQFALLTDGKLHATIAVHANPIGAQALARALASPVSAAKDADFPALVNSCRAHVVISVGSGTSPVTLDAVEPAPVEQRLKLLFALLRMVHRRYRCRAAHLCTSDLMYTPKDLDIELGQPLPPALVVHPDLSRPDAPEGDRAEPPLRRLIAHNSQYLLGRTLIVEDIPEPVPMDMAQTLLDTLLHQATRGALPLAHGDQLSEKLGTALYVRHLSANAAFPAGRIVVSFSETAPQRPRQTAGQPFLPHPGYAAISGHSAEAAPRPNDEWTPDRSARDHDTDPVGLAGLSASPRERSGSSPTWMILVGVGLFLWIGLPLLNVPQKLLQATFSDGLTTTQPQQ</sequence>
<keyword evidence="2" id="KW-0472">Membrane</keyword>
<feature type="region of interest" description="Disordered" evidence="1">
    <location>
        <begin position="276"/>
        <end position="341"/>
    </location>
</feature>
<feature type="compositionally biased region" description="Polar residues" evidence="1">
    <location>
        <begin position="276"/>
        <end position="285"/>
    </location>
</feature>
<gene>
    <name evidence="3" type="ORF">FGK64_11100</name>
</gene>
<protein>
    <submittedName>
        <fullName evidence="3">Uncharacterized protein</fullName>
    </submittedName>
</protein>
<evidence type="ECO:0000313" key="3">
    <source>
        <dbReference type="EMBL" id="TMV13293.1"/>
    </source>
</evidence>
<feature type="transmembrane region" description="Helical" evidence="2">
    <location>
        <begin position="345"/>
        <end position="364"/>
    </location>
</feature>
<evidence type="ECO:0000256" key="2">
    <source>
        <dbReference type="SAM" id="Phobius"/>
    </source>
</evidence>
<proteinExistence type="predicted"/>
<accession>A0ABY2XBB6</accession>